<evidence type="ECO:0000259" key="5">
    <source>
        <dbReference type="Pfam" id="PF00460"/>
    </source>
</evidence>
<protein>
    <submittedName>
        <fullName evidence="8">Flagellar basal-body rod protein FlgG</fullName>
    </submittedName>
</protein>
<name>A0A1T4W6M9_9BACT</name>
<dbReference type="Proteomes" id="UP000189733">
    <property type="component" value="Unassembled WGS sequence"/>
</dbReference>
<dbReference type="PROSITE" id="PS00588">
    <property type="entry name" value="FLAGELLA_BB_ROD"/>
    <property type="match status" value="1"/>
</dbReference>
<keyword evidence="8" id="KW-0282">Flagellum</keyword>
<evidence type="ECO:0000256" key="4">
    <source>
        <dbReference type="RuleBase" id="RU362116"/>
    </source>
</evidence>
<dbReference type="InterPro" id="IPR019776">
    <property type="entry name" value="Flagellar_basal_body_rod_CS"/>
</dbReference>
<feature type="domain" description="Flagellar basal-body/hook protein C-terminal" evidence="6">
    <location>
        <begin position="210"/>
        <end position="254"/>
    </location>
</feature>
<dbReference type="InterPro" id="IPR010930">
    <property type="entry name" value="Flg_bb/hook_C_dom"/>
</dbReference>
<dbReference type="EMBL" id="FUYA01000005">
    <property type="protein sequence ID" value="SKA72896.1"/>
    <property type="molecule type" value="Genomic_DNA"/>
</dbReference>
<comment type="subcellular location">
    <subcellularLocation>
        <location evidence="1 4">Bacterial flagellum basal body</location>
    </subcellularLocation>
</comment>
<organism evidence="8 9">
    <name type="scientific">Desulfobaculum bizertense DSM 18034</name>
    <dbReference type="NCBI Taxonomy" id="1121442"/>
    <lineage>
        <taxon>Bacteria</taxon>
        <taxon>Pseudomonadati</taxon>
        <taxon>Thermodesulfobacteriota</taxon>
        <taxon>Desulfovibrionia</taxon>
        <taxon>Desulfovibrionales</taxon>
        <taxon>Desulfovibrionaceae</taxon>
        <taxon>Desulfobaculum</taxon>
    </lineage>
</organism>
<dbReference type="SUPFAM" id="SSF117143">
    <property type="entry name" value="Flagellar hook protein flgE"/>
    <property type="match status" value="1"/>
</dbReference>
<dbReference type="GO" id="GO:0030694">
    <property type="term" value="C:bacterial-type flagellum basal body, rod"/>
    <property type="evidence" value="ECO:0007669"/>
    <property type="project" value="InterPro"/>
</dbReference>
<dbReference type="NCBIfam" id="TIGR02490">
    <property type="entry name" value="flgF"/>
    <property type="match status" value="1"/>
</dbReference>
<evidence type="ECO:0000256" key="1">
    <source>
        <dbReference type="ARBA" id="ARBA00004117"/>
    </source>
</evidence>
<dbReference type="Pfam" id="PF06429">
    <property type="entry name" value="Flg_bbr_C"/>
    <property type="match status" value="1"/>
</dbReference>
<dbReference type="InterPro" id="IPR053967">
    <property type="entry name" value="LlgE_F_G-like_D1"/>
</dbReference>
<dbReference type="RefSeq" id="WP_078685198.1">
    <property type="nucleotide sequence ID" value="NZ_FUYA01000005.1"/>
</dbReference>
<dbReference type="InterPro" id="IPR001444">
    <property type="entry name" value="Flag_bb_rod_N"/>
</dbReference>
<reference evidence="8 9" key="1">
    <citation type="submission" date="2017-02" db="EMBL/GenBank/DDBJ databases">
        <authorList>
            <person name="Peterson S.W."/>
        </authorList>
    </citation>
    <scope>NUCLEOTIDE SEQUENCE [LARGE SCALE GENOMIC DNA]</scope>
    <source>
        <strain evidence="8 9">DSM 18034</strain>
    </source>
</reference>
<dbReference type="InterPro" id="IPR012836">
    <property type="entry name" value="FlgF"/>
</dbReference>
<dbReference type="Pfam" id="PF22692">
    <property type="entry name" value="LlgE_F_G_D1"/>
    <property type="match status" value="1"/>
</dbReference>
<dbReference type="InterPro" id="IPR020013">
    <property type="entry name" value="Flagellar_FlgE/F/G"/>
</dbReference>
<keyword evidence="9" id="KW-1185">Reference proteome</keyword>
<dbReference type="AlphaFoldDB" id="A0A1T4W6M9"/>
<keyword evidence="8" id="KW-0966">Cell projection</keyword>
<gene>
    <name evidence="8" type="ORF">SAMN02745702_01730</name>
</gene>
<dbReference type="OrthoDB" id="9804559at2"/>
<feature type="domain" description="Flagellar basal body rod protein N-terminal" evidence="5">
    <location>
        <begin position="6"/>
        <end position="35"/>
    </location>
</feature>
<dbReference type="GO" id="GO:0071978">
    <property type="term" value="P:bacterial-type flagellum-dependent swarming motility"/>
    <property type="evidence" value="ECO:0007669"/>
    <property type="project" value="TreeGrafter"/>
</dbReference>
<feature type="domain" description="Flagellar hook protein FlgE/F/G-like D1" evidence="7">
    <location>
        <begin position="99"/>
        <end position="163"/>
    </location>
</feature>
<evidence type="ECO:0000313" key="9">
    <source>
        <dbReference type="Proteomes" id="UP000189733"/>
    </source>
</evidence>
<dbReference type="STRING" id="1121442.SAMN02745702_01730"/>
<evidence type="ECO:0000256" key="2">
    <source>
        <dbReference type="ARBA" id="ARBA00009677"/>
    </source>
</evidence>
<dbReference type="PANTHER" id="PTHR30435">
    <property type="entry name" value="FLAGELLAR PROTEIN"/>
    <property type="match status" value="1"/>
</dbReference>
<keyword evidence="3 4" id="KW-0975">Bacterial flagellum</keyword>
<keyword evidence="8" id="KW-0969">Cilium</keyword>
<dbReference type="NCBIfam" id="TIGR03506">
    <property type="entry name" value="FlgEFG_subfam"/>
    <property type="match status" value="2"/>
</dbReference>
<dbReference type="PANTHER" id="PTHR30435:SF19">
    <property type="entry name" value="FLAGELLAR BASAL-BODY ROD PROTEIN FLGG"/>
    <property type="match status" value="1"/>
</dbReference>
<dbReference type="InterPro" id="IPR037925">
    <property type="entry name" value="FlgE/F/G-like"/>
</dbReference>
<evidence type="ECO:0000259" key="6">
    <source>
        <dbReference type="Pfam" id="PF06429"/>
    </source>
</evidence>
<dbReference type="Pfam" id="PF00460">
    <property type="entry name" value="Flg_bb_rod"/>
    <property type="match status" value="1"/>
</dbReference>
<sequence>MQDSMYSALFGALTQEHRMDIIANNLANVNTTGFKQDRVAFKDVFVRFAHDRVREPIMNLRDKALFPEATYLSKVRIAESQIDFSQGSLKRSDNPLDLAISGEGFFKVQDENGTSFYTRNGHFGLNAEGELINGSGLRVMADGGPVEIPENARVEVTPDGRILANNAEVGTLDIVTVSDQNALRKIGSNLFEIHPEKNAEEMQAAEATVQQGFLEAPNVEIVTEMVNMIETQRSFEAYQKTMTTAKETDSKAINSVGKV</sequence>
<evidence type="ECO:0000259" key="7">
    <source>
        <dbReference type="Pfam" id="PF22692"/>
    </source>
</evidence>
<evidence type="ECO:0000313" key="8">
    <source>
        <dbReference type="EMBL" id="SKA72896.1"/>
    </source>
</evidence>
<proteinExistence type="inferred from homology"/>
<comment type="similarity">
    <text evidence="2 4">Belongs to the flagella basal body rod proteins family.</text>
</comment>
<accession>A0A1T4W6M9</accession>
<evidence type="ECO:0000256" key="3">
    <source>
        <dbReference type="ARBA" id="ARBA00023143"/>
    </source>
</evidence>